<evidence type="ECO:0000259" key="2">
    <source>
        <dbReference type="Pfam" id="PF00501"/>
    </source>
</evidence>
<dbReference type="PANTHER" id="PTHR45527">
    <property type="entry name" value="NONRIBOSOMAL PEPTIDE SYNTHETASE"/>
    <property type="match status" value="1"/>
</dbReference>
<evidence type="ECO:0000313" key="5">
    <source>
        <dbReference type="Proteomes" id="UP000829494"/>
    </source>
</evidence>
<sequence length="547" mass="59882">MNRPPTEDSTPAPTPASFPVDPVRQEPALEDRTLHQWFADSARRWPDAPALELGEQVLSYGDLHRRAAALAARVLDELPTEGTAGPPARIALVASRTVATYVAYLAIQRLGASAVPLNADHPLPRNLDIARRAGVGAVLVGEEHRATFADLPGDFRPAVTVVPADGDGLPEPPEGALPAAPADPETEAYLLFTSGSTGRPKGVPIRHRNVSPYIAYNIARYDAGPGCRLSQTFGLTFDPSVYDLFVAWGSGATVVVPDQDELYRPVDYVVRRRLTHWFSVPSLVTTAQRYGNLPLGQVTTLRHSCFSAEPVTAQLTALWQQVAPGTRIHNLYGPTELTITCTDHDLTDAPDAAGSSNGTVPIGQPYPHMEAVLLDEDGNPCDDGELCVRGAQRFDGYLDPADNAERFVHYEPGVPAVPYDGTGPLTRAHWYRTGDRVRREDGRLVHRGRLDSQVKIMGHRVELGEVEAAMRRHPEVTEAAVVAVTVKDEVRLLAAYLGKEMGAHEFGHWLRRHVPLHMVPRRIRRLEELPHNDNGKLNRARLAELLA</sequence>
<keyword evidence="5" id="KW-1185">Reference proteome</keyword>
<feature type="region of interest" description="Disordered" evidence="1">
    <location>
        <begin position="1"/>
        <end position="26"/>
    </location>
</feature>
<gene>
    <name evidence="4" type="primary">lgrD5</name>
    <name evidence="4" type="ORF">SRIMR7_12705</name>
</gene>
<dbReference type="SUPFAM" id="SSF56801">
    <property type="entry name" value="Acetyl-CoA synthetase-like"/>
    <property type="match status" value="1"/>
</dbReference>
<dbReference type="Proteomes" id="UP000829494">
    <property type="component" value="Chromosome"/>
</dbReference>
<dbReference type="InterPro" id="IPR000873">
    <property type="entry name" value="AMP-dep_synth/lig_dom"/>
</dbReference>
<name>A0ABY3YZT7_STRRM</name>
<accession>A0ABY3YZT7</accession>
<proteinExistence type="predicted"/>
<dbReference type="Gene3D" id="3.30.300.30">
    <property type="match status" value="1"/>
</dbReference>
<dbReference type="NCBIfam" id="TIGR01733">
    <property type="entry name" value="AA-adenyl-dom"/>
    <property type="match status" value="1"/>
</dbReference>
<dbReference type="InterPro" id="IPR045851">
    <property type="entry name" value="AMP-bd_C_sf"/>
</dbReference>
<reference evidence="4 5" key="1">
    <citation type="submission" date="2022-03" db="EMBL/GenBank/DDBJ databases">
        <title>Complete genome of Streptomyces rimosus ssp. rimosus R7 (=ATCC 10970).</title>
        <authorList>
            <person name="Beganovic S."/>
            <person name="Ruckert C."/>
            <person name="Busche T."/>
            <person name="Kalinowski J."/>
            <person name="Wittmann C."/>
        </authorList>
    </citation>
    <scope>NUCLEOTIDE SEQUENCE [LARGE SCALE GENOMIC DNA]</scope>
    <source>
        <strain evidence="4 5">R7</strain>
    </source>
</reference>
<dbReference type="PROSITE" id="PS00455">
    <property type="entry name" value="AMP_BINDING"/>
    <property type="match status" value="1"/>
</dbReference>
<dbReference type="InterPro" id="IPR010071">
    <property type="entry name" value="AA_adenyl_dom"/>
</dbReference>
<evidence type="ECO:0000313" key="4">
    <source>
        <dbReference type="EMBL" id="UNZ03008.1"/>
    </source>
</evidence>
<dbReference type="PANTHER" id="PTHR45527:SF1">
    <property type="entry name" value="FATTY ACID SYNTHASE"/>
    <property type="match status" value="1"/>
</dbReference>
<dbReference type="InterPro" id="IPR025110">
    <property type="entry name" value="AMP-bd_C"/>
</dbReference>
<dbReference type="Gene3D" id="3.40.50.12780">
    <property type="entry name" value="N-terminal domain of ligase-like"/>
    <property type="match status" value="1"/>
</dbReference>
<dbReference type="RefSeq" id="WP_003981349.1">
    <property type="nucleotide sequence ID" value="NZ_CP043497.1"/>
</dbReference>
<evidence type="ECO:0000259" key="3">
    <source>
        <dbReference type="Pfam" id="PF13193"/>
    </source>
</evidence>
<organism evidence="4 5">
    <name type="scientific">Streptomyces rimosus subsp. rimosus</name>
    <dbReference type="NCBI Taxonomy" id="132474"/>
    <lineage>
        <taxon>Bacteria</taxon>
        <taxon>Bacillati</taxon>
        <taxon>Actinomycetota</taxon>
        <taxon>Actinomycetes</taxon>
        <taxon>Kitasatosporales</taxon>
        <taxon>Streptomycetaceae</taxon>
        <taxon>Streptomyces</taxon>
    </lineage>
</organism>
<protein>
    <submittedName>
        <fullName evidence="4">Linear gramicidin synthase subunit D</fullName>
    </submittedName>
</protein>
<dbReference type="InterPro" id="IPR020845">
    <property type="entry name" value="AMP-binding_CS"/>
</dbReference>
<evidence type="ECO:0000256" key="1">
    <source>
        <dbReference type="SAM" id="MobiDB-lite"/>
    </source>
</evidence>
<feature type="domain" description="AMP-dependent synthetase/ligase" evidence="2">
    <location>
        <begin position="38"/>
        <end position="398"/>
    </location>
</feature>
<dbReference type="EMBL" id="CP094298">
    <property type="protein sequence ID" value="UNZ03008.1"/>
    <property type="molecule type" value="Genomic_DNA"/>
</dbReference>
<dbReference type="Pfam" id="PF00501">
    <property type="entry name" value="AMP-binding"/>
    <property type="match status" value="1"/>
</dbReference>
<feature type="domain" description="AMP-binding enzyme C-terminal" evidence="3">
    <location>
        <begin position="465"/>
        <end position="536"/>
    </location>
</feature>
<dbReference type="Pfam" id="PF13193">
    <property type="entry name" value="AMP-binding_C"/>
    <property type="match status" value="1"/>
</dbReference>
<dbReference type="InterPro" id="IPR042099">
    <property type="entry name" value="ANL_N_sf"/>
</dbReference>
<dbReference type="GeneID" id="66857897"/>